<keyword evidence="4" id="KW-1185">Reference proteome</keyword>
<dbReference type="EMBL" id="BIFS01000001">
    <property type="protein sequence ID" value="GCE18477.1"/>
    <property type="molecule type" value="Genomic_DNA"/>
</dbReference>
<name>A0A402AH96_9CHLR</name>
<proteinExistence type="predicted"/>
<organism evidence="3 4">
    <name type="scientific">Dictyobacter kobayashii</name>
    <dbReference type="NCBI Taxonomy" id="2014872"/>
    <lineage>
        <taxon>Bacteria</taxon>
        <taxon>Bacillati</taxon>
        <taxon>Chloroflexota</taxon>
        <taxon>Ktedonobacteria</taxon>
        <taxon>Ktedonobacterales</taxon>
        <taxon>Dictyobacteraceae</taxon>
        <taxon>Dictyobacter</taxon>
    </lineage>
</organism>
<dbReference type="InterPro" id="IPR055170">
    <property type="entry name" value="GFO_IDH_MocA-like_dom"/>
</dbReference>
<reference evidence="4" key="1">
    <citation type="submission" date="2018-12" db="EMBL/GenBank/DDBJ databases">
        <title>Tengunoibacter tsumagoiensis gen. nov., sp. nov., Dictyobacter kobayashii sp. nov., D. alpinus sp. nov., and D. joshuensis sp. nov. and description of Dictyobacteraceae fam. nov. within the order Ktedonobacterales isolated from Tengu-no-mugimeshi.</title>
        <authorList>
            <person name="Wang C.M."/>
            <person name="Zheng Y."/>
            <person name="Sakai Y."/>
            <person name="Toyoda A."/>
            <person name="Minakuchi Y."/>
            <person name="Abe K."/>
            <person name="Yokota A."/>
            <person name="Yabe S."/>
        </authorList>
    </citation>
    <scope>NUCLEOTIDE SEQUENCE [LARGE SCALE GENOMIC DNA]</scope>
    <source>
        <strain evidence="4">Uno11</strain>
    </source>
</reference>
<evidence type="ECO:0000313" key="4">
    <source>
        <dbReference type="Proteomes" id="UP000287188"/>
    </source>
</evidence>
<evidence type="ECO:0000259" key="1">
    <source>
        <dbReference type="Pfam" id="PF01408"/>
    </source>
</evidence>
<dbReference type="SUPFAM" id="SSF51735">
    <property type="entry name" value="NAD(P)-binding Rossmann-fold domains"/>
    <property type="match status" value="1"/>
</dbReference>
<dbReference type="Gene3D" id="3.40.50.720">
    <property type="entry name" value="NAD(P)-binding Rossmann-like Domain"/>
    <property type="match status" value="1"/>
</dbReference>
<dbReference type="AlphaFoldDB" id="A0A402AH96"/>
<dbReference type="InterPro" id="IPR051450">
    <property type="entry name" value="Gfo/Idh/MocA_Oxidoreductases"/>
</dbReference>
<dbReference type="Gene3D" id="3.30.360.10">
    <property type="entry name" value="Dihydrodipicolinate Reductase, domain 2"/>
    <property type="match status" value="1"/>
</dbReference>
<dbReference type="Pfam" id="PF01408">
    <property type="entry name" value="GFO_IDH_MocA"/>
    <property type="match status" value="1"/>
</dbReference>
<feature type="domain" description="GFO/IDH/MocA-like oxidoreductase" evidence="2">
    <location>
        <begin position="133"/>
        <end position="256"/>
    </location>
</feature>
<evidence type="ECO:0000259" key="2">
    <source>
        <dbReference type="Pfam" id="PF22725"/>
    </source>
</evidence>
<gene>
    <name evidence="3" type="ORF">KDK_22770</name>
</gene>
<dbReference type="InterPro" id="IPR036291">
    <property type="entry name" value="NAD(P)-bd_dom_sf"/>
</dbReference>
<dbReference type="SUPFAM" id="SSF55347">
    <property type="entry name" value="Glyceraldehyde-3-phosphate dehydrogenase-like, C-terminal domain"/>
    <property type="match status" value="1"/>
</dbReference>
<dbReference type="Proteomes" id="UP000287188">
    <property type="component" value="Unassembled WGS sequence"/>
</dbReference>
<feature type="domain" description="Gfo/Idh/MocA-like oxidoreductase N-terminal" evidence="1">
    <location>
        <begin position="4"/>
        <end position="124"/>
    </location>
</feature>
<sequence>MAIIKIGLIGCGGITAPHVKGYLRIPEQAKVTAVSDVVAANAEKRAQEVGGAEIYSDYNEMLAKADIDAVDICLPHHLHKDAIVAAANAKKHILCEKPLCLTVQEAEAVQQAVSANGVTLMCAHNQLTMPPVAKVKQMINEGVFGKVYEIRTTDSFFNSFDPKNIGWRGNRSMIGGGELIDTGYHPTYLLLYLASSEPVEVTAMLSKHRLEFMDGEDSAQVLVRFADGAVGNIVTSWAYVPAAITEKFSIVAEKGNAYSYGSDLFYKLQGGEPKKIELSGVDTFAEEIKDFVTCLQEGRRPVNTEAEGINVLKVILGAYKSVEEKRTISLSDLV</sequence>
<evidence type="ECO:0000313" key="3">
    <source>
        <dbReference type="EMBL" id="GCE18477.1"/>
    </source>
</evidence>
<dbReference type="OrthoDB" id="9815825at2"/>
<dbReference type="Pfam" id="PF22725">
    <property type="entry name" value="GFO_IDH_MocA_C3"/>
    <property type="match status" value="1"/>
</dbReference>
<dbReference type="PANTHER" id="PTHR43377:SF1">
    <property type="entry name" value="BILIVERDIN REDUCTASE A"/>
    <property type="match status" value="1"/>
</dbReference>
<dbReference type="PANTHER" id="PTHR43377">
    <property type="entry name" value="BILIVERDIN REDUCTASE A"/>
    <property type="match status" value="1"/>
</dbReference>
<protein>
    <submittedName>
        <fullName evidence="3">Dehydrogenase</fullName>
    </submittedName>
</protein>
<dbReference type="GO" id="GO:0000166">
    <property type="term" value="F:nucleotide binding"/>
    <property type="evidence" value="ECO:0007669"/>
    <property type="project" value="InterPro"/>
</dbReference>
<comment type="caution">
    <text evidence="3">The sequence shown here is derived from an EMBL/GenBank/DDBJ whole genome shotgun (WGS) entry which is preliminary data.</text>
</comment>
<dbReference type="InterPro" id="IPR000683">
    <property type="entry name" value="Gfo/Idh/MocA-like_OxRdtase_N"/>
</dbReference>
<accession>A0A402AH96</accession>
<dbReference type="RefSeq" id="WP_126550009.1">
    <property type="nucleotide sequence ID" value="NZ_BIFS01000001.1"/>
</dbReference>